<dbReference type="GO" id="GO:0006508">
    <property type="term" value="P:proteolysis"/>
    <property type="evidence" value="ECO:0007669"/>
    <property type="project" value="InterPro"/>
</dbReference>
<evidence type="ECO:0000313" key="2">
    <source>
        <dbReference type="EMBL" id="HIZ09236.1"/>
    </source>
</evidence>
<dbReference type="Proteomes" id="UP000824025">
    <property type="component" value="Unassembled WGS sequence"/>
</dbReference>
<gene>
    <name evidence="2" type="ORF">H9726_01985</name>
</gene>
<dbReference type="AlphaFoldDB" id="A0A9D2IHZ0"/>
<reference evidence="2" key="2">
    <citation type="submission" date="2021-04" db="EMBL/GenBank/DDBJ databases">
        <authorList>
            <person name="Gilroy R."/>
        </authorList>
    </citation>
    <scope>NUCLEOTIDE SEQUENCE</scope>
    <source>
        <strain evidence="2">CHK192-19661</strain>
    </source>
</reference>
<accession>A0A9D2IHZ0</accession>
<protein>
    <recommendedName>
        <fullName evidence="1">Tail specific protease domain-containing protein</fullName>
    </recommendedName>
</protein>
<dbReference type="PANTHER" id="PTHR32060:SF30">
    <property type="entry name" value="CARBOXY-TERMINAL PROCESSING PROTEASE CTPA"/>
    <property type="match status" value="1"/>
</dbReference>
<dbReference type="Gene3D" id="3.90.226.10">
    <property type="entry name" value="2-enoyl-CoA Hydratase, Chain A, domain 1"/>
    <property type="match status" value="1"/>
</dbReference>
<organism evidence="2 3">
    <name type="scientific">Candidatus Borkfalkia avicola</name>
    <dbReference type="NCBI Taxonomy" id="2838503"/>
    <lineage>
        <taxon>Bacteria</taxon>
        <taxon>Bacillati</taxon>
        <taxon>Bacillota</taxon>
        <taxon>Clostridia</taxon>
        <taxon>Christensenellales</taxon>
        <taxon>Christensenellaceae</taxon>
        <taxon>Candidatus Borkfalkia</taxon>
    </lineage>
</organism>
<evidence type="ECO:0000259" key="1">
    <source>
        <dbReference type="SMART" id="SM00245"/>
    </source>
</evidence>
<dbReference type="GO" id="GO:0030288">
    <property type="term" value="C:outer membrane-bounded periplasmic space"/>
    <property type="evidence" value="ECO:0007669"/>
    <property type="project" value="TreeGrafter"/>
</dbReference>
<dbReference type="EMBL" id="DXCF01000009">
    <property type="protein sequence ID" value="HIZ09236.1"/>
    <property type="molecule type" value="Genomic_DNA"/>
</dbReference>
<dbReference type="PANTHER" id="PTHR32060">
    <property type="entry name" value="TAIL-SPECIFIC PROTEASE"/>
    <property type="match status" value="1"/>
</dbReference>
<dbReference type="GO" id="GO:0004175">
    <property type="term" value="F:endopeptidase activity"/>
    <property type="evidence" value="ECO:0007669"/>
    <property type="project" value="TreeGrafter"/>
</dbReference>
<dbReference type="InterPro" id="IPR029045">
    <property type="entry name" value="ClpP/crotonase-like_dom_sf"/>
</dbReference>
<dbReference type="GO" id="GO:0007165">
    <property type="term" value="P:signal transduction"/>
    <property type="evidence" value="ECO:0007669"/>
    <property type="project" value="TreeGrafter"/>
</dbReference>
<evidence type="ECO:0000313" key="3">
    <source>
        <dbReference type="Proteomes" id="UP000824025"/>
    </source>
</evidence>
<feature type="domain" description="Tail specific protease" evidence="1">
    <location>
        <begin position="197"/>
        <end position="410"/>
    </location>
</feature>
<sequence>MNAKLKKFLIAAAAVAAAALLFLAGYFTYYLTMSGGLRSLLWVKDMVQDEYYEEVSDDEFWQAAIDGVMDSLDAYSAYYTADEYDAVIDSDRGIRSGIGASFFSGTNKVYRIALNSPLFFAAEGGVEAGMYLTGVGESESSLTLTDTYAKVSAALSSASGKVVLRFSSVSASDTENCVYVTVEPAVYTESHVLYASGGKAYAYLLAGEEYVWTDVSAYVTVEEKVPEGAAYIQLTQFEGNAGNEFARAALQYKEDGADTLLFDLRNNGGGRLSVMQQIARYLCKDASAGSTVLEARYRSGKKELYTIDASLYETYFAGSRIYAAGNGKTASASEALLGAMISYGTLGYGDIFVTQTAGEDSARTYGKGIMQTTFRNGATGEAIKLTTAEIYWPNGVSIHGKGITAADGAAAVQAVSDGEYGDPELSDIFSRIA</sequence>
<dbReference type="Pfam" id="PF03572">
    <property type="entry name" value="Peptidase_S41"/>
    <property type="match status" value="1"/>
</dbReference>
<reference evidence="2" key="1">
    <citation type="journal article" date="2021" name="PeerJ">
        <title>Extensive microbial diversity within the chicken gut microbiome revealed by metagenomics and culture.</title>
        <authorList>
            <person name="Gilroy R."/>
            <person name="Ravi A."/>
            <person name="Getino M."/>
            <person name="Pursley I."/>
            <person name="Horton D.L."/>
            <person name="Alikhan N.F."/>
            <person name="Baker D."/>
            <person name="Gharbi K."/>
            <person name="Hall N."/>
            <person name="Watson M."/>
            <person name="Adriaenssens E.M."/>
            <person name="Foster-Nyarko E."/>
            <person name="Jarju S."/>
            <person name="Secka A."/>
            <person name="Antonio M."/>
            <person name="Oren A."/>
            <person name="Chaudhuri R.R."/>
            <person name="La Ragione R."/>
            <person name="Hildebrand F."/>
            <person name="Pallen M.J."/>
        </authorList>
    </citation>
    <scope>NUCLEOTIDE SEQUENCE</scope>
    <source>
        <strain evidence="2">CHK192-19661</strain>
    </source>
</reference>
<dbReference type="Gene3D" id="2.30.42.10">
    <property type="match status" value="1"/>
</dbReference>
<dbReference type="GO" id="GO:0008236">
    <property type="term" value="F:serine-type peptidase activity"/>
    <property type="evidence" value="ECO:0007669"/>
    <property type="project" value="InterPro"/>
</dbReference>
<name>A0A9D2IHZ0_9FIRM</name>
<dbReference type="SUPFAM" id="SSF52096">
    <property type="entry name" value="ClpP/crotonase"/>
    <property type="match status" value="1"/>
</dbReference>
<dbReference type="InterPro" id="IPR036034">
    <property type="entry name" value="PDZ_sf"/>
</dbReference>
<dbReference type="InterPro" id="IPR005151">
    <property type="entry name" value="Tail-specific_protease"/>
</dbReference>
<dbReference type="SMART" id="SM00245">
    <property type="entry name" value="TSPc"/>
    <property type="match status" value="1"/>
</dbReference>
<proteinExistence type="predicted"/>
<comment type="caution">
    <text evidence="2">The sequence shown here is derived from an EMBL/GenBank/DDBJ whole genome shotgun (WGS) entry which is preliminary data.</text>
</comment>
<dbReference type="Gene3D" id="3.30.750.44">
    <property type="match status" value="1"/>
</dbReference>